<organism evidence="10 11">
    <name type="scientific">Corynebacterium silvaticum</name>
    <dbReference type="NCBI Taxonomy" id="2320431"/>
    <lineage>
        <taxon>Bacteria</taxon>
        <taxon>Bacillati</taxon>
        <taxon>Actinomycetota</taxon>
        <taxon>Actinomycetes</taxon>
        <taxon>Mycobacteriales</taxon>
        <taxon>Corynebacteriaceae</taxon>
        <taxon>Corynebacterium</taxon>
    </lineage>
</organism>
<feature type="binding site" evidence="7">
    <location>
        <begin position="215"/>
        <end position="216"/>
    </location>
    <ligand>
        <name>substrate</name>
    </ligand>
</feature>
<comment type="similarity">
    <text evidence="1 5">Belongs to the metallo-dependent hydrolases superfamily. NagA family.</text>
</comment>
<reference evidence="10 11" key="1">
    <citation type="journal article" date="2014" name="BMC Vet. Res.">
        <title>First report of Corynebacterium pseudotuberculosis from caseous lymphadenitis lesions in Black Alentejano pig (Sus scrofa domesticus).</title>
        <authorList>
            <person name="Oliveira M."/>
            <person name="Barroco C."/>
            <person name="Mottola C."/>
            <person name="Santos R."/>
            <person name="Lemsaddek A."/>
            <person name="Tavares L."/>
            <person name="Semedo-Lemsaddek T."/>
        </authorList>
    </citation>
    <scope>NUCLEOTIDE SEQUENCE [LARGE SCALE GENOMIC DNA]</scope>
    <source>
        <strain evidence="10 11">PO100/5</strain>
    </source>
</reference>
<feature type="binding site" evidence="8">
    <location>
        <position position="186"/>
    </location>
    <ligand>
        <name>Zn(2+)</name>
        <dbReference type="ChEBI" id="CHEBI:29105"/>
    </ligand>
</feature>
<accession>A0A7Y4LIN2</accession>
<dbReference type="AlphaFoldDB" id="A0A7Y4LIN2"/>
<keyword evidence="2 8" id="KW-0479">Metal-binding</keyword>
<feature type="binding site" evidence="7">
    <location>
        <position position="131"/>
    </location>
    <ligand>
        <name>substrate</name>
    </ligand>
</feature>
<dbReference type="Gene3D" id="2.30.40.10">
    <property type="entry name" value="Urease, subunit C, domain 1"/>
    <property type="match status" value="1"/>
</dbReference>
<protein>
    <submittedName>
        <fullName evidence="10">Amidohydrolase family protein</fullName>
    </submittedName>
</protein>
<proteinExistence type="inferred from homology"/>
<feature type="active site" description="Proton donor/acceptor" evidence="6">
    <location>
        <position position="273"/>
    </location>
</feature>
<dbReference type="Proteomes" id="UP000195652">
    <property type="component" value="Chromosome"/>
</dbReference>
<dbReference type="GO" id="GO:0006046">
    <property type="term" value="P:N-acetylglucosamine catabolic process"/>
    <property type="evidence" value="ECO:0007669"/>
    <property type="project" value="TreeGrafter"/>
</dbReference>
<evidence type="ECO:0000256" key="4">
    <source>
        <dbReference type="ARBA" id="ARBA00023277"/>
    </source>
</evidence>
<evidence type="ECO:0000256" key="5">
    <source>
        <dbReference type="PIRNR" id="PIRNR038994"/>
    </source>
</evidence>
<evidence type="ECO:0000256" key="2">
    <source>
        <dbReference type="ARBA" id="ARBA00022723"/>
    </source>
</evidence>
<feature type="binding site" evidence="8">
    <location>
        <position position="212"/>
    </location>
    <ligand>
        <name>Zn(2+)</name>
        <dbReference type="ChEBI" id="CHEBI:29105"/>
    </ligand>
</feature>
<evidence type="ECO:0000256" key="3">
    <source>
        <dbReference type="ARBA" id="ARBA00022801"/>
    </source>
</evidence>
<evidence type="ECO:0000256" key="1">
    <source>
        <dbReference type="ARBA" id="ARBA00010716"/>
    </source>
</evidence>
<feature type="binding site" evidence="8">
    <location>
        <position position="120"/>
    </location>
    <ligand>
        <name>Zn(2+)</name>
        <dbReference type="ChEBI" id="CHEBI:29105"/>
    </ligand>
</feature>
<keyword evidence="4 5" id="KW-0119">Carbohydrate metabolism</keyword>
<sequence>MTASIIGTVVTADGVLEGHRIDYDATGTITAIVPAPDEKLNDELTILPGLADIHNHGGAGESFPTSGIEGCVTAARHHRAHGSTTLLASTVSMREEVLLPQLSLLSELASDGEITGIHAEGPFVNSCRCGAQDPDAIIGGDPELFAKMIKASRGFLRSMTFAPETPHARKLVDMCAEHNVVVSLGHTDADFDLTMDMIRYAEQRGAVVTATHLFNAMPPVHHRAPGPAAALISAAARSLAHVELIADGVHLDDNTVSMVLDAVGSENVTFVSDAMGAAGKADGDYILGALAVTVIDGVARLSTEDGSQGAIAGGTSRVIDQVRRQVAAGHSVVDVVRASTSGHRLLGLNDRGDIAVGKKANFVVCRNDFDVVAVYENGKKLDF</sequence>
<dbReference type="EMBL" id="CP021417">
    <property type="protein sequence ID" value="ARU46988.1"/>
    <property type="molecule type" value="Genomic_DNA"/>
</dbReference>
<dbReference type="GO" id="GO:0008448">
    <property type="term" value="F:N-acetylglucosamine-6-phosphate deacetylase activity"/>
    <property type="evidence" value="ECO:0007669"/>
    <property type="project" value="InterPro"/>
</dbReference>
<feature type="binding site" evidence="7">
    <location>
        <position position="223"/>
    </location>
    <ligand>
        <name>substrate</name>
    </ligand>
</feature>
<gene>
    <name evidence="10" type="ORF">CBE74_11685</name>
</gene>
<evidence type="ECO:0000313" key="11">
    <source>
        <dbReference type="Proteomes" id="UP000195652"/>
    </source>
</evidence>
<dbReference type="RefSeq" id="WP_087454760.1">
    <property type="nucleotide sequence ID" value="NZ_CP021417.2"/>
</dbReference>
<evidence type="ECO:0000313" key="10">
    <source>
        <dbReference type="EMBL" id="ARU46988.1"/>
    </source>
</evidence>
<name>A0A7Y4LIN2_9CORY</name>
<dbReference type="InterPro" id="IPR011059">
    <property type="entry name" value="Metal-dep_hydrolase_composite"/>
</dbReference>
<comment type="cofactor">
    <cofactor evidence="8">
        <name>a divalent metal cation</name>
        <dbReference type="ChEBI" id="CHEBI:60240"/>
    </cofactor>
    <text evidence="8">Binds 1 divalent metal cation per subunit.</text>
</comment>
<reference evidence="10 11" key="3">
    <citation type="journal article" date="2020" name="Int. J. Syst. Evol. Microbiol.">
        <title>Corynebacterium silvaticum sp. nov., a unique group of NTTB corynebacteria in wild boar and roe deer.</title>
        <authorList>
            <person name="Dangel A."/>
            <person name="Berger A."/>
            <person name="Rau J."/>
            <person name="Eisenberg T."/>
            <person name="Kampfer P."/>
            <person name="Margos G."/>
            <person name="Contzen M."/>
            <person name="Busse H.J."/>
            <person name="Konrad R."/>
            <person name="Peters M."/>
            <person name="Sting R."/>
            <person name="Sing A."/>
        </authorList>
    </citation>
    <scope>NUCLEOTIDE SEQUENCE [LARGE SCALE GENOMIC DNA]</scope>
    <source>
        <strain evidence="10 11">PO100/5</strain>
    </source>
</reference>
<dbReference type="InterPro" id="IPR032466">
    <property type="entry name" value="Metal_Hydrolase"/>
</dbReference>
<dbReference type="GeneID" id="75008869"/>
<dbReference type="KEGG" id="csil:CBE74_11685"/>
<evidence type="ECO:0000256" key="8">
    <source>
        <dbReference type="PIRSR" id="PIRSR038994-3"/>
    </source>
</evidence>
<keyword evidence="3 5" id="KW-0378">Hydrolase</keyword>
<dbReference type="SUPFAM" id="SSF51338">
    <property type="entry name" value="Composite domain of metallo-dependent hydrolases"/>
    <property type="match status" value="1"/>
</dbReference>
<dbReference type="InterPro" id="IPR003764">
    <property type="entry name" value="GlcNAc_6-P_deAcase"/>
</dbReference>
<dbReference type="PANTHER" id="PTHR11113">
    <property type="entry name" value="N-ACETYLGLUCOSAMINE-6-PHOSPHATE DEACETYLASE"/>
    <property type="match status" value="1"/>
</dbReference>
<dbReference type="Gene3D" id="3.20.20.140">
    <property type="entry name" value="Metal-dependent hydrolases"/>
    <property type="match status" value="1"/>
</dbReference>
<evidence type="ECO:0000256" key="7">
    <source>
        <dbReference type="PIRSR" id="PIRSR038994-2"/>
    </source>
</evidence>
<feature type="binding site" evidence="7">
    <location>
        <position position="250"/>
    </location>
    <ligand>
        <name>substrate</name>
    </ligand>
</feature>
<reference evidence="10 11" key="4">
    <citation type="journal article" date="2020" name="PLoS ONE">
        <title>Taxonomic classification of strain PO100/5 shows a broader geographic distribution and genetic markers of the recently described Corynebacterium silvaticum.</title>
        <authorList>
            <person name="Viana M.V.C."/>
            <person name="Profeta R."/>
            <person name="da Silva A.L."/>
            <person name="Hurtado R."/>
            <person name="Cerqueira J.C."/>
            <person name="Ribeiro B.F.S."/>
            <person name="Almeida M.O."/>
            <person name="Morais-Rodrigues F."/>
            <person name="Soares S.C."/>
            <person name="Oliveira M."/>
            <person name="Tavares L."/>
            <person name="Figueiredo H."/>
            <person name="Wattam A.R."/>
            <person name="Barh D."/>
            <person name="Ghosh P."/>
            <person name="Silva A."/>
            <person name="Azevedo V."/>
        </authorList>
    </citation>
    <scope>NUCLEOTIDE SEQUENCE [LARGE SCALE GENOMIC DNA]</scope>
    <source>
        <strain evidence="10 11">PO100/5</strain>
    </source>
</reference>
<dbReference type="PANTHER" id="PTHR11113:SF14">
    <property type="entry name" value="N-ACETYLGLUCOSAMINE-6-PHOSPHATE DEACETYLASE"/>
    <property type="match status" value="1"/>
</dbReference>
<dbReference type="InterPro" id="IPR006680">
    <property type="entry name" value="Amidohydro-rel"/>
</dbReference>
<dbReference type="PIRSF" id="PIRSF038994">
    <property type="entry name" value="NagA"/>
    <property type="match status" value="1"/>
</dbReference>
<feature type="binding site" evidence="7">
    <location>
        <begin position="311"/>
        <end position="313"/>
    </location>
    <ligand>
        <name>substrate</name>
    </ligand>
</feature>
<dbReference type="GO" id="GO:0046872">
    <property type="term" value="F:metal ion binding"/>
    <property type="evidence" value="ECO:0007669"/>
    <property type="project" value="UniProtKB-KW"/>
</dbReference>
<reference evidence="10 11" key="2">
    <citation type="journal article" date="2020" name="Antonie Van Leeuwenhoek">
        <title>Phylogenomic characterisation of a novel corynebacterial species pathogenic to animals.</title>
        <authorList>
            <person name="Moller J."/>
            <person name="Musella L."/>
            <person name="Melnikov V."/>
            <person name="Geissdorfer W."/>
            <person name="Burkovski A."/>
            <person name="Sangal V."/>
        </authorList>
    </citation>
    <scope>NUCLEOTIDE SEQUENCE [LARGE SCALE GENOMIC DNA]</scope>
    <source>
        <strain evidence="10 11">PO100/5</strain>
    </source>
</reference>
<dbReference type="SUPFAM" id="SSF51556">
    <property type="entry name" value="Metallo-dependent hydrolases"/>
    <property type="match status" value="1"/>
</dbReference>
<feature type="domain" description="Amidohydrolase-related" evidence="9">
    <location>
        <begin position="45"/>
        <end position="379"/>
    </location>
</feature>
<keyword evidence="11" id="KW-1185">Reference proteome</keyword>
<evidence type="ECO:0000259" key="9">
    <source>
        <dbReference type="Pfam" id="PF01979"/>
    </source>
</evidence>
<evidence type="ECO:0000256" key="6">
    <source>
        <dbReference type="PIRSR" id="PIRSR038994-1"/>
    </source>
</evidence>
<dbReference type="Pfam" id="PF01979">
    <property type="entry name" value="Amidohydro_1"/>
    <property type="match status" value="1"/>
</dbReference>